<accession>A0AA91Z528</accession>
<dbReference type="EMBL" id="CP033116">
    <property type="protein sequence ID" value="QFY57427.1"/>
    <property type="molecule type" value="Genomic_DNA"/>
</dbReference>
<dbReference type="AlphaFoldDB" id="A0AA91Z528"/>
<dbReference type="EMBL" id="NWMT01000196">
    <property type="protein sequence ID" value="PCC98552.1"/>
    <property type="molecule type" value="Genomic_DNA"/>
</dbReference>
<dbReference type="Pfam" id="PF12686">
    <property type="entry name" value="DUF3800"/>
    <property type="match status" value="1"/>
</dbReference>
<evidence type="ECO:0000313" key="3">
    <source>
        <dbReference type="Proteomes" id="UP000243750"/>
    </source>
</evidence>
<dbReference type="Proteomes" id="UP000344571">
    <property type="component" value="Chromosome"/>
</dbReference>
<keyword evidence="4" id="KW-1185">Reference proteome</keyword>
<dbReference type="InterPro" id="IPR024524">
    <property type="entry name" value="DUF3800"/>
</dbReference>
<name>A0AA91Z528_9GAMM</name>
<evidence type="ECO:0000313" key="1">
    <source>
        <dbReference type="EMBL" id="PCC98552.1"/>
    </source>
</evidence>
<dbReference type="Proteomes" id="UP000243750">
    <property type="component" value="Unassembled WGS sequence"/>
</dbReference>
<gene>
    <name evidence="1" type="ORF">CO192_15395</name>
    <name evidence="2" type="ORF">EAO82_14255</name>
</gene>
<dbReference type="RefSeq" id="WP_096347436.1">
    <property type="nucleotide sequence ID" value="NZ_CP033116.1"/>
</dbReference>
<organism evidence="1 3">
    <name type="scientific">Halopseudomonas pelagia</name>
    <dbReference type="NCBI Taxonomy" id="553151"/>
    <lineage>
        <taxon>Bacteria</taxon>
        <taxon>Pseudomonadati</taxon>
        <taxon>Pseudomonadota</taxon>
        <taxon>Gammaproteobacteria</taxon>
        <taxon>Pseudomonadales</taxon>
        <taxon>Pseudomonadaceae</taxon>
        <taxon>Halopseudomonas</taxon>
    </lineage>
</organism>
<evidence type="ECO:0000313" key="4">
    <source>
        <dbReference type="Proteomes" id="UP000344571"/>
    </source>
</evidence>
<reference evidence="1 3" key="1">
    <citation type="submission" date="2017-09" db="EMBL/GenBank/DDBJ databases">
        <title>Bacterial and phytoplankton interrelationship in Kongsfjorden, an Arctic fjord.</title>
        <authorList>
            <person name="Sinha R."/>
            <person name="Krishnan K."/>
        </authorList>
    </citation>
    <scope>NUCLEOTIDE SEQUENCE [LARGE SCALE GENOMIC DNA]</scope>
    <source>
        <strain evidence="1 3">58</strain>
    </source>
</reference>
<proteinExistence type="predicted"/>
<sequence length="381" mass="43994">MPKYLGFIDESGNHDLDTSKEGVSKYYVVNAIICKEHQLQRLTNFVETLRKKHYGEGEIKSSRTKAERRIRVIEELRAIDFKFIALAVNKDELQKTGGFPHKKSFVKFLHGILYKGLVASYQDIAISADEYGREEFMRGFREYISKNHIPDLFKSCTVEHVKSDSNVLVQLADFLAGTIRMVYEGGASKELMQTFIELAKKSKLSIEEWPPQYFRRIDQRTERKEFDEVVFNVAMNSAANFISENDDFADHGLREQLIVLKYLLFQAQFVHTDYISSGELRDHLSARGCEQLSEHQFMSSVISQLRDRGVLISSSNKGYKIPQTHSDYMDFVELVNGQSIPLLERLRRAKKTLFEASLGELKTFDDPQHARLKRVIEALEE</sequence>
<evidence type="ECO:0000313" key="2">
    <source>
        <dbReference type="EMBL" id="QFY57427.1"/>
    </source>
</evidence>
<reference evidence="2 4" key="2">
    <citation type="submission" date="2018-10" db="EMBL/GenBank/DDBJ databases">
        <title>Complete genome sequence of Pseudomonas pelagia strain Kongs-67.</title>
        <authorList>
            <person name="Sinha R.K."/>
            <person name="Krishnan K."/>
        </authorList>
    </citation>
    <scope>NUCLEOTIDE SEQUENCE [LARGE SCALE GENOMIC DNA]</scope>
    <source>
        <strain evidence="2 4">Kongs-67</strain>
    </source>
</reference>
<protein>
    <submittedName>
        <fullName evidence="2">DUF3800 domain-containing protein</fullName>
    </submittedName>
</protein>